<evidence type="ECO:0000256" key="1">
    <source>
        <dbReference type="SAM" id="SignalP"/>
    </source>
</evidence>
<keyword evidence="3" id="KW-1185">Reference proteome</keyword>
<gene>
    <name evidence="2" type="ORF">IR213_11155</name>
</gene>
<keyword evidence="1" id="KW-0732">Signal</keyword>
<dbReference type="AlphaFoldDB" id="A0A930Y167"/>
<feature type="signal peptide" evidence="1">
    <location>
        <begin position="1"/>
        <end position="19"/>
    </location>
</feature>
<protein>
    <submittedName>
        <fullName evidence="2">Uncharacterized protein</fullName>
    </submittedName>
</protein>
<evidence type="ECO:0000313" key="3">
    <source>
        <dbReference type="Proteomes" id="UP000646211"/>
    </source>
</evidence>
<dbReference type="EMBL" id="JADHEC010000025">
    <property type="protein sequence ID" value="MBF2709144.1"/>
    <property type="molecule type" value="Genomic_DNA"/>
</dbReference>
<evidence type="ECO:0000313" key="2">
    <source>
        <dbReference type="EMBL" id="MBF2709144.1"/>
    </source>
</evidence>
<accession>A0A930Y167</accession>
<name>A0A930Y167_9FLAO</name>
<dbReference type="Proteomes" id="UP000646211">
    <property type="component" value="Unassembled WGS sequence"/>
</dbReference>
<dbReference type="RefSeq" id="WP_194312398.1">
    <property type="nucleotide sequence ID" value="NZ_JADHEC010000025.1"/>
</dbReference>
<proteinExistence type="predicted"/>
<sequence>MKKIITLLAIVLFTINVGAQQTKHVATETKKESCCAKASTNAKKMSTDEVAKGKAKCKAEGKVCTANEKAKCKKDEKKCCAKKA</sequence>
<comment type="caution">
    <text evidence="2">The sequence shown here is derived from an EMBL/GenBank/DDBJ whole genome shotgun (WGS) entry which is preliminary data.</text>
</comment>
<organism evidence="2 3">
    <name type="scientific">Flavobacterium soyangense</name>
    <dbReference type="NCBI Taxonomy" id="2023265"/>
    <lineage>
        <taxon>Bacteria</taxon>
        <taxon>Pseudomonadati</taxon>
        <taxon>Bacteroidota</taxon>
        <taxon>Flavobacteriia</taxon>
        <taxon>Flavobacteriales</taxon>
        <taxon>Flavobacteriaceae</taxon>
        <taxon>Flavobacterium</taxon>
    </lineage>
</organism>
<reference evidence="2" key="1">
    <citation type="submission" date="2020-11" db="EMBL/GenBank/DDBJ databases">
        <title>Genome of Flavobacterium soyangense.</title>
        <authorList>
            <person name="Liu Q."/>
            <person name="Xin Y.-H."/>
        </authorList>
    </citation>
    <scope>NUCLEOTIDE SEQUENCE</scope>
    <source>
        <strain evidence="2">CGMCC 1.13493</strain>
    </source>
</reference>
<feature type="chain" id="PRO_5037666581" evidence="1">
    <location>
        <begin position="20"/>
        <end position="84"/>
    </location>
</feature>